<proteinExistence type="predicted"/>
<evidence type="ECO:0008006" key="4">
    <source>
        <dbReference type="Google" id="ProtNLM"/>
    </source>
</evidence>
<reference evidence="2 3" key="1">
    <citation type="journal article" date="2015" name="Int. J. Syst. Evol. Microbiol.">
        <title>Nitrosospira lacus sp. nov., a psychrotolerant, ammonia-oxidizing bacterium from sandy lake sediment.</title>
        <authorList>
            <person name="Urakawa H."/>
            <person name="Garcia J.C."/>
            <person name="Nielsen J.L."/>
            <person name="Le V.Q."/>
            <person name="Kozlowski J.A."/>
            <person name="Stein L.Y."/>
            <person name="Lim C.K."/>
            <person name="Pommerening-Roser A."/>
            <person name="Martens-Habbena W."/>
            <person name="Stahl D.A."/>
            <person name="Klotz M.G."/>
        </authorList>
    </citation>
    <scope>NUCLEOTIDE SEQUENCE [LARGE SCALE GENOMIC DNA]</scope>
    <source>
        <strain evidence="2 3">APG3</strain>
    </source>
</reference>
<dbReference type="Proteomes" id="UP000012179">
    <property type="component" value="Chromosome"/>
</dbReference>
<dbReference type="KEGG" id="nlc:EBAPG3_010170"/>
<dbReference type="eggNOG" id="COG4531">
    <property type="taxonomic scope" value="Bacteria"/>
</dbReference>
<sequence length="258" mass="28188">MIIYRYGGEPYKWKAILDAPKAYHCRFGPGFHVRPEMAKPMAILLFEAGRKMKQVFHFPGQAILAAVIVVESAFPVWAHEPGAHVHGRAALEIAIDGAMVQINLNSPLDNLLRFEHAPRNEKERQTVKAMASKFNQADSFFIFTPAARCRVESTHLASPVLSPDLLATASQAGKSADKNAGKNSGASETSPSASSATDGHAELEATWQYQCAKPQALQGVEVRLFQMFPRLQRLDAAVAGPKGQSSAKLSPESPRLKW</sequence>
<feature type="region of interest" description="Disordered" evidence="1">
    <location>
        <begin position="172"/>
        <end position="199"/>
    </location>
</feature>
<evidence type="ECO:0000313" key="3">
    <source>
        <dbReference type="Proteomes" id="UP000012179"/>
    </source>
</evidence>
<feature type="compositionally biased region" description="Low complexity" evidence="1">
    <location>
        <begin position="184"/>
        <end position="196"/>
    </location>
</feature>
<dbReference type="EMBL" id="CP021106">
    <property type="protein sequence ID" value="ARO88107.1"/>
    <property type="molecule type" value="Genomic_DNA"/>
</dbReference>
<protein>
    <recommendedName>
        <fullName evidence="4">DUF2796 domain-containing protein</fullName>
    </recommendedName>
</protein>
<gene>
    <name evidence="2" type="ORF">EBAPG3_010170</name>
</gene>
<dbReference type="Pfam" id="PF10986">
    <property type="entry name" value="ZrgA"/>
    <property type="match status" value="1"/>
</dbReference>
<accession>A0A1W6SQM7</accession>
<name>A0A1W6SQM7_9PROT</name>
<keyword evidence="3" id="KW-1185">Reference proteome</keyword>
<dbReference type="InterPro" id="IPR021253">
    <property type="entry name" value="ZrgA-like"/>
</dbReference>
<dbReference type="OrthoDB" id="7346546at2"/>
<organism evidence="2 3">
    <name type="scientific">Nitrosospira lacus</name>
    <dbReference type="NCBI Taxonomy" id="1288494"/>
    <lineage>
        <taxon>Bacteria</taxon>
        <taxon>Pseudomonadati</taxon>
        <taxon>Pseudomonadota</taxon>
        <taxon>Betaproteobacteria</taxon>
        <taxon>Nitrosomonadales</taxon>
        <taxon>Nitrosomonadaceae</taxon>
        <taxon>Nitrosospira</taxon>
    </lineage>
</organism>
<dbReference type="AlphaFoldDB" id="A0A1W6SQM7"/>
<feature type="region of interest" description="Disordered" evidence="1">
    <location>
        <begin position="237"/>
        <end position="258"/>
    </location>
</feature>
<evidence type="ECO:0000313" key="2">
    <source>
        <dbReference type="EMBL" id="ARO88107.1"/>
    </source>
</evidence>
<evidence type="ECO:0000256" key="1">
    <source>
        <dbReference type="SAM" id="MobiDB-lite"/>
    </source>
</evidence>